<evidence type="ECO:0000313" key="3">
    <source>
        <dbReference type="Proteomes" id="UP000317318"/>
    </source>
</evidence>
<keyword evidence="1" id="KW-0812">Transmembrane</keyword>
<dbReference type="RefSeq" id="WP_145365391.1">
    <property type="nucleotide sequence ID" value="NZ_CP036268.1"/>
</dbReference>
<feature type="transmembrane region" description="Helical" evidence="1">
    <location>
        <begin position="104"/>
        <end position="125"/>
    </location>
</feature>
<evidence type="ECO:0000256" key="1">
    <source>
        <dbReference type="SAM" id="Phobius"/>
    </source>
</evidence>
<dbReference type="EMBL" id="CP036268">
    <property type="protein sequence ID" value="QDT39241.1"/>
    <property type="molecule type" value="Genomic_DNA"/>
</dbReference>
<feature type="transmembrane region" description="Helical" evidence="1">
    <location>
        <begin position="80"/>
        <end position="98"/>
    </location>
</feature>
<dbReference type="AlphaFoldDB" id="A0A517R5U0"/>
<accession>A0A517R5U0</accession>
<gene>
    <name evidence="2" type="ORF">Pan189_36450</name>
</gene>
<dbReference type="Proteomes" id="UP000317318">
    <property type="component" value="Chromosome"/>
</dbReference>
<sequence>MKSAISSATTETQREDEQAFIVATFKTPSEVDRATNTLAEMGVPPDELTVIDDAGTLSPQLVEARPSGATAVRYRESGSVVYMCAVAAVGGVIGLIATSGMGNVPISMVSSVGGAILGAALGYFLGRFVFGKFDDDSQGLMKHLDAKGRIAVVIQPTGEERRPTLGPNATIDQVCSRLVEQGGRCELLYRPRPQSTAAKEKLASAS</sequence>
<name>A0A517R5U0_9PLAN</name>
<keyword evidence="3" id="KW-1185">Reference proteome</keyword>
<keyword evidence="1" id="KW-1133">Transmembrane helix</keyword>
<keyword evidence="1" id="KW-0472">Membrane</keyword>
<proteinExistence type="predicted"/>
<evidence type="ECO:0000313" key="2">
    <source>
        <dbReference type="EMBL" id="QDT39241.1"/>
    </source>
</evidence>
<protein>
    <submittedName>
        <fullName evidence="2">Uncharacterized protein</fullName>
    </submittedName>
</protein>
<organism evidence="2 3">
    <name type="scientific">Stratiformator vulcanicus</name>
    <dbReference type="NCBI Taxonomy" id="2527980"/>
    <lineage>
        <taxon>Bacteria</taxon>
        <taxon>Pseudomonadati</taxon>
        <taxon>Planctomycetota</taxon>
        <taxon>Planctomycetia</taxon>
        <taxon>Planctomycetales</taxon>
        <taxon>Planctomycetaceae</taxon>
        <taxon>Stratiformator</taxon>
    </lineage>
</organism>
<dbReference type="KEGG" id="svp:Pan189_36450"/>
<reference evidence="2 3" key="1">
    <citation type="submission" date="2019-02" db="EMBL/GenBank/DDBJ databases">
        <title>Deep-cultivation of Planctomycetes and their phenomic and genomic characterization uncovers novel biology.</title>
        <authorList>
            <person name="Wiegand S."/>
            <person name="Jogler M."/>
            <person name="Boedeker C."/>
            <person name="Pinto D."/>
            <person name="Vollmers J."/>
            <person name="Rivas-Marin E."/>
            <person name="Kohn T."/>
            <person name="Peeters S.H."/>
            <person name="Heuer A."/>
            <person name="Rast P."/>
            <person name="Oberbeckmann S."/>
            <person name="Bunk B."/>
            <person name="Jeske O."/>
            <person name="Meyerdierks A."/>
            <person name="Storesund J.E."/>
            <person name="Kallscheuer N."/>
            <person name="Luecker S."/>
            <person name="Lage O.M."/>
            <person name="Pohl T."/>
            <person name="Merkel B.J."/>
            <person name="Hornburger P."/>
            <person name="Mueller R.-W."/>
            <person name="Bruemmer F."/>
            <person name="Labrenz M."/>
            <person name="Spormann A.M."/>
            <person name="Op den Camp H."/>
            <person name="Overmann J."/>
            <person name="Amann R."/>
            <person name="Jetten M.S.M."/>
            <person name="Mascher T."/>
            <person name="Medema M.H."/>
            <person name="Devos D.P."/>
            <person name="Kaster A.-K."/>
            <person name="Ovreas L."/>
            <person name="Rohde M."/>
            <person name="Galperin M.Y."/>
            <person name="Jogler C."/>
        </authorList>
    </citation>
    <scope>NUCLEOTIDE SEQUENCE [LARGE SCALE GENOMIC DNA]</scope>
    <source>
        <strain evidence="2 3">Pan189</strain>
    </source>
</reference>